<keyword evidence="2" id="KW-1185">Reference proteome</keyword>
<accession>A0ABX7PZ24</accession>
<dbReference type="Pfam" id="PF10387">
    <property type="entry name" value="DUF2442"/>
    <property type="match status" value="1"/>
</dbReference>
<evidence type="ECO:0000313" key="2">
    <source>
        <dbReference type="Proteomes" id="UP000663651"/>
    </source>
</evidence>
<reference evidence="1 2" key="1">
    <citation type="submission" date="2021-03" db="EMBL/GenBank/DDBJ databases">
        <title>Geobacter metallireducens gen. nov. sp. nov., a microorganism capable of coupling the complete oxidation of organic compounds to the reduction of iron and other metals.</title>
        <authorList>
            <person name="Li Y."/>
        </authorList>
    </citation>
    <scope>NUCLEOTIDE SEQUENCE [LARGE SCALE GENOMIC DNA]</scope>
    <source>
        <strain evidence="1 2">Jerry-YX</strain>
    </source>
</reference>
<dbReference type="Gene3D" id="3.30.2020.10">
    <property type="entry name" value="NE0471-like N-terminal domain"/>
    <property type="match status" value="1"/>
</dbReference>
<dbReference type="InterPro" id="IPR036782">
    <property type="entry name" value="NE0471-like_N"/>
</dbReference>
<dbReference type="InterPro" id="IPR018841">
    <property type="entry name" value="DUF2442"/>
</dbReference>
<evidence type="ECO:0000313" key="1">
    <source>
        <dbReference type="EMBL" id="QSV44396.1"/>
    </source>
</evidence>
<dbReference type="RefSeq" id="WP_207162044.1">
    <property type="nucleotide sequence ID" value="NZ_CP071382.1"/>
</dbReference>
<sequence>MWHDITGFRKLGGYRLELEFENGRKGVVDLKSYAQRKGVFSRFADMDYFNAVSLNTELGVLCWPDGVDIAPETIYEAAMVAEEGERYEP</sequence>
<dbReference type="EMBL" id="CP071382">
    <property type="protein sequence ID" value="QSV44396.1"/>
    <property type="molecule type" value="Genomic_DNA"/>
</dbReference>
<dbReference type="Proteomes" id="UP000663651">
    <property type="component" value="Chromosome"/>
</dbReference>
<proteinExistence type="predicted"/>
<dbReference type="SUPFAM" id="SSF143880">
    <property type="entry name" value="NE0471 N-terminal domain-like"/>
    <property type="match status" value="1"/>
</dbReference>
<organism evidence="1 2">
    <name type="scientific">Geobacter benzoatilyticus</name>
    <dbReference type="NCBI Taxonomy" id="2815309"/>
    <lineage>
        <taxon>Bacteria</taxon>
        <taxon>Pseudomonadati</taxon>
        <taxon>Thermodesulfobacteriota</taxon>
        <taxon>Desulfuromonadia</taxon>
        <taxon>Geobacterales</taxon>
        <taxon>Geobacteraceae</taxon>
        <taxon>Geobacter</taxon>
    </lineage>
</organism>
<gene>
    <name evidence="1" type="ORF">JZM60_09425</name>
</gene>
<name>A0ABX7PZ24_9BACT</name>
<protein>
    <submittedName>
        <fullName evidence="1">DUF2442 domain-containing protein</fullName>
    </submittedName>
</protein>